<organism evidence="1 2">
    <name type="scientific">Psychromonas marina</name>
    <dbReference type="NCBI Taxonomy" id="88364"/>
    <lineage>
        <taxon>Bacteria</taxon>
        <taxon>Pseudomonadati</taxon>
        <taxon>Pseudomonadota</taxon>
        <taxon>Gammaproteobacteria</taxon>
        <taxon>Alteromonadales</taxon>
        <taxon>Psychromonadaceae</taxon>
        <taxon>Psychromonas</taxon>
    </lineage>
</organism>
<accession>A0ABQ6DYZ2</accession>
<comment type="caution">
    <text evidence="1">The sequence shown here is derived from an EMBL/GenBank/DDBJ whole genome shotgun (WGS) entry which is preliminary data.</text>
</comment>
<keyword evidence="2" id="KW-1185">Reference proteome</keyword>
<dbReference type="SUPFAM" id="SSF48371">
    <property type="entry name" value="ARM repeat"/>
    <property type="match status" value="1"/>
</dbReference>
<dbReference type="InterPro" id="IPR014825">
    <property type="entry name" value="DNA_alkylation"/>
</dbReference>
<evidence type="ECO:0008006" key="3">
    <source>
        <dbReference type="Google" id="ProtNLM"/>
    </source>
</evidence>
<gene>
    <name evidence="1" type="ORF">GCM10007916_11550</name>
</gene>
<protein>
    <recommendedName>
        <fullName evidence="3">DNA alkylation repair protein</fullName>
    </recommendedName>
</protein>
<evidence type="ECO:0000313" key="2">
    <source>
        <dbReference type="Proteomes" id="UP001157353"/>
    </source>
</evidence>
<evidence type="ECO:0000313" key="1">
    <source>
        <dbReference type="EMBL" id="GLS90088.1"/>
    </source>
</evidence>
<dbReference type="Gene3D" id="1.25.40.290">
    <property type="entry name" value="ARM repeat domains"/>
    <property type="match status" value="1"/>
</dbReference>
<dbReference type="EMBL" id="BSPQ01000002">
    <property type="protein sequence ID" value="GLS90088.1"/>
    <property type="molecule type" value="Genomic_DNA"/>
</dbReference>
<reference evidence="2" key="1">
    <citation type="journal article" date="2019" name="Int. J. Syst. Evol. Microbiol.">
        <title>The Global Catalogue of Microorganisms (GCM) 10K type strain sequencing project: providing services to taxonomists for standard genome sequencing and annotation.</title>
        <authorList>
            <consortium name="The Broad Institute Genomics Platform"/>
            <consortium name="The Broad Institute Genome Sequencing Center for Infectious Disease"/>
            <person name="Wu L."/>
            <person name="Ma J."/>
        </authorList>
    </citation>
    <scope>NUCLEOTIDE SEQUENCE [LARGE SCALE GENOMIC DNA]</scope>
    <source>
        <strain evidence="2">NBRC 103166</strain>
    </source>
</reference>
<name>A0ABQ6DYZ2_9GAMM</name>
<sequence>MAELLKDVYSPAFIDSVATQFKIAYPSFKKQSFVDTIFDAQWQQKELKARLTFIAQTLHQFLPQDFQKSTNILKQVAPFFGSYEAMFFPAFVELYGLDDYQTSIETLAVLTQFSSAEFAVRPFIINYPEQMIAQMLIWAGDDNVHVRRLASEGCRPRLPWACALPAFKKDPSAIIPILEKLKDDNEDYVYRSVANNLNDISKDNPQLVVKLAQRWLQDKPTKNRRWLVKHGCRGLLKSAEPAVLALFGYSPPTDITLQQLVVDEKVCLGEKLSFSFILDSSKALGKCRLEFAISFMKSNGKQADKIFKISESEITSNTKSFTKQFSFKAISTRKYYLGAHQISIIVNGVKMATQDFELTD</sequence>
<dbReference type="RefSeq" id="WP_284203211.1">
    <property type="nucleotide sequence ID" value="NZ_BSPQ01000002.1"/>
</dbReference>
<dbReference type="Proteomes" id="UP001157353">
    <property type="component" value="Unassembled WGS sequence"/>
</dbReference>
<proteinExistence type="predicted"/>
<dbReference type="Pfam" id="PF08713">
    <property type="entry name" value="DNA_alkylation"/>
    <property type="match status" value="1"/>
</dbReference>
<dbReference type="InterPro" id="IPR016024">
    <property type="entry name" value="ARM-type_fold"/>
</dbReference>